<dbReference type="EMBL" id="QXGB01004647">
    <property type="protein sequence ID" value="KAE9165475.1"/>
    <property type="molecule type" value="Genomic_DNA"/>
</dbReference>
<sequence length="166" mass="17838">MLESGHELVTHCLFLVPYYYPTNLLEQMAKDIAIDLHEEAVAAGDAEADLEEEGGAEIAGSGEGAAEVTPRDLRPFRNAAPTPQLTQPETEQPRRAPNVALRPAEQQPTTTRQRSSHQVSLVMLPNQLKAALSEAKPTATGAGRLPALTLTPTESEHVKTAPTAQQ</sequence>
<proteinExistence type="predicted"/>
<feature type="compositionally biased region" description="Polar residues" evidence="1">
    <location>
        <begin position="106"/>
        <end position="119"/>
    </location>
</feature>
<organism evidence="2 3">
    <name type="scientific">Phytophthora fragariae</name>
    <dbReference type="NCBI Taxonomy" id="53985"/>
    <lineage>
        <taxon>Eukaryota</taxon>
        <taxon>Sar</taxon>
        <taxon>Stramenopiles</taxon>
        <taxon>Oomycota</taxon>
        <taxon>Peronosporomycetes</taxon>
        <taxon>Peronosporales</taxon>
        <taxon>Peronosporaceae</taxon>
        <taxon>Phytophthora</taxon>
    </lineage>
</organism>
<gene>
    <name evidence="2" type="ORF">PF005_g29587</name>
</gene>
<evidence type="ECO:0000313" key="2">
    <source>
        <dbReference type="EMBL" id="KAE9165475.1"/>
    </source>
</evidence>
<feature type="compositionally biased region" description="Polar residues" evidence="1">
    <location>
        <begin position="81"/>
        <end position="90"/>
    </location>
</feature>
<dbReference type="AlphaFoldDB" id="A0A6A3VH41"/>
<evidence type="ECO:0000256" key="1">
    <source>
        <dbReference type="SAM" id="MobiDB-lite"/>
    </source>
</evidence>
<feature type="region of interest" description="Disordered" evidence="1">
    <location>
        <begin position="44"/>
        <end position="166"/>
    </location>
</feature>
<evidence type="ECO:0000313" key="3">
    <source>
        <dbReference type="Proteomes" id="UP000433483"/>
    </source>
</evidence>
<feature type="compositionally biased region" description="Low complexity" evidence="1">
    <location>
        <begin position="56"/>
        <end position="67"/>
    </location>
</feature>
<protein>
    <submittedName>
        <fullName evidence="2">Uncharacterized protein</fullName>
    </submittedName>
</protein>
<name>A0A6A3VH41_9STRA</name>
<reference evidence="2 3" key="1">
    <citation type="submission" date="2018-08" db="EMBL/GenBank/DDBJ databases">
        <title>Genomic investigation of the strawberry pathogen Phytophthora fragariae indicates pathogenicity is determined by transcriptional variation in three key races.</title>
        <authorList>
            <person name="Adams T.M."/>
            <person name="Armitage A.D."/>
            <person name="Sobczyk M.K."/>
            <person name="Bates H.J."/>
            <person name="Dunwell J.M."/>
            <person name="Nellist C.F."/>
            <person name="Harrison R.J."/>
        </authorList>
    </citation>
    <scope>NUCLEOTIDE SEQUENCE [LARGE SCALE GENOMIC DNA]</scope>
    <source>
        <strain evidence="2 3">NOV-27</strain>
    </source>
</reference>
<comment type="caution">
    <text evidence="2">The sequence shown here is derived from an EMBL/GenBank/DDBJ whole genome shotgun (WGS) entry which is preliminary data.</text>
</comment>
<feature type="compositionally biased region" description="Acidic residues" evidence="1">
    <location>
        <begin position="46"/>
        <end position="55"/>
    </location>
</feature>
<keyword evidence="3" id="KW-1185">Reference proteome</keyword>
<dbReference type="Proteomes" id="UP000433483">
    <property type="component" value="Unassembled WGS sequence"/>
</dbReference>
<accession>A0A6A3VH41</accession>
<dbReference type="OrthoDB" id="10630746at2759"/>